<keyword evidence="4" id="KW-0804">Transcription</keyword>
<keyword evidence="5" id="KW-0539">Nucleus</keyword>
<name>A0A2G3A156_CAPAN</name>
<dbReference type="Proteomes" id="UP000222542">
    <property type="component" value="Unassembled WGS sequence"/>
</dbReference>
<dbReference type="Gene3D" id="2.40.330.10">
    <property type="entry name" value="DNA-binding pseudobarrel domain"/>
    <property type="match status" value="1"/>
</dbReference>
<proteinExistence type="predicted"/>
<evidence type="ECO:0000256" key="2">
    <source>
        <dbReference type="ARBA" id="ARBA00023015"/>
    </source>
</evidence>
<dbReference type="EMBL" id="AYRZ02000003">
    <property type="protein sequence ID" value="PHT87975.1"/>
    <property type="molecule type" value="Genomic_DNA"/>
</dbReference>
<sequence>MVPIFLLSSLDLDHDMRLALSPLLVTICFHDESLLDFLVKLSNIALHLHIENFVKSFNGGITRILETFTEKAKERKVDYLSPRTGWKKLACLKRVPYKKYHHTSSGFDDVLASGWREVAAAYGLSAGDMVLFELANQQEYVFDVRKI</sequence>
<keyword evidence="2" id="KW-0805">Transcription regulation</keyword>
<evidence type="ECO:0008006" key="8">
    <source>
        <dbReference type="Google" id="ProtNLM"/>
    </source>
</evidence>
<evidence type="ECO:0000256" key="1">
    <source>
        <dbReference type="ARBA" id="ARBA00004123"/>
    </source>
</evidence>
<dbReference type="Gramene" id="PHT87975">
    <property type="protein sequence ID" value="PHT87975"/>
    <property type="gene ID" value="T459_10081"/>
</dbReference>
<evidence type="ECO:0000313" key="7">
    <source>
        <dbReference type="Proteomes" id="UP000222542"/>
    </source>
</evidence>
<organism evidence="6 7">
    <name type="scientific">Capsicum annuum</name>
    <name type="common">Capsicum pepper</name>
    <dbReference type="NCBI Taxonomy" id="4072"/>
    <lineage>
        <taxon>Eukaryota</taxon>
        <taxon>Viridiplantae</taxon>
        <taxon>Streptophyta</taxon>
        <taxon>Embryophyta</taxon>
        <taxon>Tracheophyta</taxon>
        <taxon>Spermatophyta</taxon>
        <taxon>Magnoliopsida</taxon>
        <taxon>eudicotyledons</taxon>
        <taxon>Gunneridae</taxon>
        <taxon>Pentapetalae</taxon>
        <taxon>asterids</taxon>
        <taxon>lamiids</taxon>
        <taxon>Solanales</taxon>
        <taxon>Solanaceae</taxon>
        <taxon>Solanoideae</taxon>
        <taxon>Capsiceae</taxon>
        <taxon>Capsicum</taxon>
    </lineage>
</organism>
<reference evidence="6 7" key="2">
    <citation type="journal article" date="2017" name="Genome Biol.">
        <title>New reference genome sequences of hot pepper reveal the massive evolution of plant disease-resistance genes by retroduplication.</title>
        <authorList>
            <person name="Kim S."/>
            <person name="Park J."/>
            <person name="Yeom S.I."/>
            <person name="Kim Y.M."/>
            <person name="Seo E."/>
            <person name="Kim K.T."/>
            <person name="Kim M.S."/>
            <person name="Lee J.M."/>
            <person name="Cheong K."/>
            <person name="Shin H.S."/>
            <person name="Kim S.B."/>
            <person name="Han K."/>
            <person name="Lee J."/>
            <person name="Park M."/>
            <person name="Lee H.A."/>
            <person name="Lee H.Y."/>
            <person name="Lee Y."/>
            <person name="Oh S."/>
            <person name="Lee J.H."/>
            <person name="Choi E."/>
            <person name="Choi E."/>
            <person name="Lee S.E."/>
            <person name="Jeon J."/>
            <person name="Kim H."/>
            <person name="Choi G."/>
            <person name="Song H."/>
            <person name="Lee J."/>
            <person name="Lee S.C."/>
            <person name="Kwon J.K."/>
            <person name="Lee H.Y."/>
            <person name="Koo N."/>
            <person name="Hong Y."/>
            <person name="Kim R.W."/>
            <person name="Kang W.H."/>
            <person name="Huh J.H."/>
            <person name="Kang B.C."/>
            <person name="Yang T.J."/>
            <person name="Lee Y.H."/>
            <person name="Bennetzen J.L."/>
            <person name="Choi D."/>
        </authorList>
    </citation>
    <scope>NUCLEOTIDE SEQUENCE [LARGE SCALE GENOMIC DNA]</scope>
    <source>
        <strain evidence="7">cv. CM334</strain>
    </source>
</reference>
<comment type="subcellular location">
    <subcellularLocation>
        <location evidence="1">Nucleus</location>
    </subcellularLocation>
</comment>
<dbReference type="GO" id="GO:0005634">
    <property type="term" value="C:nucleus"/>
    <property type="evidence" value="ECO:0007669"/>
    <property type="project" value="UniProtKB-SubCell"/>
</dbReference>
<evidence type="ECO:0000313" key="6">
    <source>
        <dbReference type="EMBL" id="PHT87975.1"/>
    </source>
</evidence>
<dbReference type="InterPro" id="IPR015300">
    <property type="entry name" value="DNA-bd_pseudobarrel_sf"/>
</dbReference>
<evidence type="ECO:0000256" key="3">
    <source>
        <dbReference type="ARBA" id="ARBA00023125"/>
    </source>
</evidence>
<evidence type="ECO:0000256" key="5">
    <source>
        <dbReference type="ARBA" id="ARBA00023242"/>
    </source>
</evidence>
<accession>A0A2G3A156</accession>
<evidence type="ECO:0000256" key="4">
    <source>
        <dbReference type="ARBA" id="ARBA00023163"/>
    </source>
</evidence>
<keyword evidence="3" id="KW-0238">DNA-binding</keyword>
<dbReference type="GO" id="GO:0003677">
    <property type="term" value="F:DNA binding"/>
    <property type="evidence" value="ECO:0007669"/>
    <property type="project" value="UniProtKB-KW"/>
</dbReference>
<keyword evidence="7" id="KW-1185">Reference proteome</keyword>
<dbReference type="AlphaFoldDB" id="A0A2G3A156"/>
<gene>
    <name evidence="6" type="ORF">T459_10081</name>
</gene>
<comment type="caution">
    <text evidence="6">The sequence shown here is derived from an EMBL/GenBank/DDBJ whole genome shotgun (WGS) entry which is preliminary data.</text>
</comment>
<protein>
    <recommendedName>
        <fullName evidence="8">TF-B3 domain-containing protein</fullName>
    </recommendedName>
</protein>
<dbReference type="SUPFAM" id="SSF101936">
    <property type="entry name" value="DNA-binding pseudobarrel domain"/>
    <property type="match status" value="1"/>
</dbReference>
<reference evidence="6 7" key="1">
    <citation type="journal article" date="2014" name="Nat. Genet.">
        <title>Genome sequence of the hot pepper provides insights into the evolution of pungency in Capsicum species.</title>
        <authorList>
            <person name="Kim S."/>
            <person name="Park M."/>
            <person name="Yeom S.I."/>
            <person name="Kim Y.M."/>
            <person name="Lee J.M."/>
            <person name="Lee H.A."/>
            <person name="Seo E."/>
            <person name="Choi J."/>
            <person name="Cheong K."/>
            <person name="Kim K.T."/>
            <person name="Jung K."/>
            <person name="Lee G.W."/>
            <person name="Oh S.K."/>
            <person name="Bae C."/>
            <person name="Kim S.B."/>
            <person name="Lee H.Y."/>
            <person name="Kim S.Y."/>
            <person name="Kim M.S."/>
            <person name="Kang B.C."/>
            <person name="Jo Y.D."/>
            <person name="Yang H.B."/>
            <person name="Jeong H.J."/>
            <person name="Kang W.H."/>
            <person name="Kwon J.K."/>
            <person name="Shin C."/>
            <person name="Lim J.Y."/>
            <person name="Park J.H."/>
            <person name="Huh J.H."/>
            <person name="Kim J.S."/>
            <person name="Kim B.D."/>
            <person name="Cohen O."/>
            <person name="Paran I."/>
            <person name="Suh M.C."/>
            <person name="Lee S.B."/>
            <person name="Kim Y.K."/>
            <person name="Shin Y."/>
            <person name="Noh S.J."/>
            <person name="Park J."/>
            <person name="Seo Y.S."/>
            <person name="Kwon S.Y."/>
            <person name="Kim H.A."/>
            <person name="Park J.M."/>
            <person name="Kim H.J."/>
            <person name="Choi S.B."/>
            <person name="Bosland P.W."/>
            <person name="Reeves G."/>
            <person name="Jo S.H."/>
            <person name="Lee B.W."/>
            <person name="Cho H.T."/>
            <person name="Choi H.S."/>
            <person name="Lee M.S."/>
            <person name="Yu Y."/>
            <person name="Do Choi Y."/>
            <person name="Park B.S."/>
            <person name="van Deynze A."/>
            <person name="Ashrafi H."/>
            <person name="Hill T."/>
            <person name="Kim W.T."/>
            <person name="Pai H.S."/>
            <person name="Ahn H.K."/>
            <person name="Yeam I."/>
            <person name="Giovannoni J.J."/>
            <person name="Rose J.K."/>
            <person name="Sorensen I."/>
            <person name="Lee S.J."/>
            <person name="Kim R.W."/>
            <person name="Choi I.Y."/>
            <person name="Choi B.S."/>
            <person name="Lim J.S."/>
            <person name="Lee Y.H."/>
            <person name="Choi D."/>
        </authorList>
    </citation>
    <scope>NUCLEOTIDE SEQUENCE [LARGE SCALE GENOMIC DNA]</scope>
    <source>
        <strain evidence="7">cv. CM334</strain>
    </source>
</reference>